<name>Q23MB3_TETTS</name>
<dbReference type="GeneID" id="7826260"/>
<proteinExistence type="predicted"/>
<dbReference type="PANTHER" id="PTHR45662">
    <property type="entry name" value="PHOSPHATIDYLINOSITIDE PHOSPHATASE SAC1"/>
    <property type="match status" value="1"/>
</dbReference>
<dbReference type="HOGENOM" id="CLU_527364_0_0_1"/>
<dbReference type="RefSeq" id="XP_001017971.2">
    <property type="nucleotide sequence ID" value="XM_001017971.2"/>
</dbReference>
<evidence type="ECO:0000313" key="2">
    <source>
        <dbReference type="EMBL" id="EAR97726.2"/>
    </source>
</evidence>
<dbReference type="GO" id="GO:0005783">
    <property type="term" value="C:endoplasmic reticulum"/>
    <property type="evidence" value="ECO:0007669"/>
    <property type="project" value="TreeGrafter"/>
</dbReference>
<keyword evidence="2" id="KW-0255">Endonuclease</keyword>
<dbReference type="GO" id="GO:0046856">
    <property type="term" value="P:phosphatidylinositol dephosphorylation"/>
    <property type="evidence" value="ECO:0007669"/>
    <property type="project" value="TreeGrafter"/>
</dbReference>
<organism evidence="2 3">
    <name type="scientific">Tetrahymena thermophila (strain SB210)</name>
    <dbReference type="NCBI Taxonomy" id="312017"/>
    <lineage>
        <taxon>Eukaryota</taxon>
        <taxon>Sar</taxon>
        <taxon>Alveolata</taxon>
        <taxon>Ciliophora</taxon>
        <taxon>Intramacronucleata</taxon>
        <taxon>Oligohymenophorea</taxon>
        <taxon>Hymenostomatida</taxon>
        <taxon>Tetrahymenina</taxon>
        <taxon>Tetrahymenidae</taxon>
        <taxon>Tetrahymena</taxon>
    </lineage>
</organism>
<dbReference type="InParanoid" id="Q23MB3"/>
<keyword evidence="3" id="KW-1185">Reference proteome</keyword>
<accession>Q23MB3</accession>
<protein>
    <submittedName>
        <fullName evidence="2">Endonuclease/exonuclease/phosphatase family protein</fullName>
    </submittedName>
</protein>
<dbReference type="Pfam" id="PF02383">
    <property type="entry name" value="Syja_N"/>
    <property type="match status" value="1"/>
</dbReference>
<dbReference type="InterPro" id="IPR002013">
    <property type="entry name" value="SAC_dom"/>
</dbReference>
<gene>
    <name evidence="2" type="ORF">TTHERM_00621460</name>
</gene>
<keyword evidence="2" id="KW-0378">Hydrolase</keyword>
<dbReference type="PANTHER" id="PTHR45662:SF2">
    <property type="entry name" value="PHOSPHATIDYLINOSITOL-3-PHOSPHATASE SAC1"/>
    <property type="match status" value="1"/>
</dbReference>
<dbReference type="KEGG" id="tet:TTHERM_00621460"/>
<dbReference type="PROSITE" id="PS50275">
    <property type="entry name" value="SAC"/>
    <property type="match status" value="1"/>
</dbReference>
<dbReference type="OrthoDB" id="405996at2759"/>
<dbReference type="EMBL" id="GG662661">
    <property type="protein sequence ID" value="EAR97726.2"/>
    <property type="molecule type" value="Genomic_DNA"/>
</dbReference>
<sequence>MVDAISRVVKLQVENDDKPIQNIQIVYAVRYPSFFELQIKSKNPKVDKKLIIEKSGKIYETELNWKSQIEKPIETLNFSFFMGVLSILDIKFLIFAENVAQTCSIQKHDIFEIQSLCFVSFIKSKDLFYGEQGIQLEQQITNIRNLFKQGYYFSYTYNLSLSKQKQAFKAATEWRFAWNSHMCKDLITAKVNPLWTIPVVQGFVSNFQVYMVSKKLDFYLIARRSCKKAGTRYNARGLDEEGNVANYNEIEQIIYFNQYCCSHLQIRGSVPIFWQQTGITASCQITKPFELTNSSFLKHFEDIKKNYNYVICVNLMAKYKPSEQLITEGYEAHIKNNNLNYVKYKYFDFHDICKNEQYEQVNPKIRELHSFNRNFLYYMEDISTRTVFLAQKGLFRTNCLDCLDRTNVFQSKIALDILIVQLEGLGANLEDEFGEDPLDHIDKSKKGQCDAFTQKFKEIWANCGDMISKHYTGTGSTHTDVTRDGTRTFAGLIQHGQTTLNRFYLYNFEDHLKQQTIDLVLGQKTDFSYIQEENQQIYQCNDDNYKFPQEQSKQIKS</sequence>
<dbReference type="GO" id="GO:0004519">
    <property type="term" value="F:endonuclease activity"/>
    <property type="evidence" value="ECO:0007669"/>
    <property type="project" value="UniProtKB-KW"/>
</dbReference>
<dbReference type="AlphaFoldDB" id="Q23MB3"/>
<dbReference type="Proteomes" id="UP000009168">
    <property type="component" value="Unassembled WGS sequence"/>
</dbReference>
<dbReference type="GO" id="GO:0043812">
    <property type="term" value="F:phosphatidylinositol-4-phosphate phosphatase activity"/>
    <property type="evidence" value="ECO:0007669"/>
    <property type="project" value="TreeGrafter"/>
</dbReference>
<keyword evidence="2" id="KW-0540">Nuclease</keyword>
<evidence type="ECO:0000259" key="1">
    <source>
        <dbReference type="PROSITE" id="PS50275"/>
    </source>
</evidence>
<evidence type="ECO:0000313" key="3">
    <source>
        <dbReference type="Proteomes" id="UP000009168"/>
    </source>
</evidence>
<feature type="domain" description="SAC" evidence="1">
    <location>
        <begin position="150"/>
        <end position="473"/>
    </location>
</feature>
<dbReference type="STRING" id="312017.Q23MB3"/>
<reference evidence="3" key="1">
    <citation type="journal article" date="2006" name="PLoS Biol.">
        <title>Macronuclear genome sequence of the ciliate Tetrahymena thermophila, a model eukaryote.</title>
        <authorList>
            <person name="Eisen J.A."/>
            <person name="Coyne R.S."/>
            <person name="Wu M."/>
            <person name="Wu D."/>
            <person name="Thiagarajan M."/>
            <person name="Wortman J.R."/>
            <person name="Badger J.H."/>
            <person name="Ren Q."/>
            <person name="Amedeo P."/>
            <person name="Jones K.M."/>
            <person name="Tallon L.J."/>
            <person name="Delcher A.L."/>
            <person name="Salzberg S.L."/>
            <person name="Silva J.C."/>
            <person name="Haas B.J."/>
            <person name="Majoros W.H."/>
            <person name="Farzad M."/>
            <person name="Carlton J.M."/>
            <person name="Smith R.K. Jr."/>
            <person name="Garg J."/>
            <person name="Pearlman R.E."/>
            <person name="Karrer K.M."/>
            <person name="Sun L."/>
            <person name="Manning G."/>
            <person name="Elde N.C."/>
            <person name="Turkewitz A.P."/>
            <person name="Asai D.J."/>
            <person name="Wilkes D.E."/>
            <person name="Wang Y."/>
            <person name="Cai H."/>
            <person name="Collins K."/>
            <person name="Stewart B.A."/>
            <person name="Lee S.R."/>
            <person name="Wilamowska K."/>
            <person name="Weinberg Z."/>
            <person name="Ruzzo W.L."/>
            <person name="Wloga D."/>
            <person name="Gaertig J."/>
            <person name="Frankel J."/>
            <person name="Tsao C.-C."/>
            <person name="Gorovsky M.A."/>
            <person name="Keeling P.J."/>
            <person name="Waller R.F."/>
            <person name="Patron N.J."/>
            <person name="Cherry J.M."/>
            <person name="Stover N.A."/>
            <person name="Krieger C.J."/>
            <person name="del Toro C."/>
            <person name="Ryder H.F."/>
            <person name="Williamson S.C."/>
            <person name="Barbeau R.A."/>
            <person name="Hamilton E.P."/>
            <person name="Orias E."/>
        </authorList>
    </citation>
    <scope>NUCLEOTIDE SEQUENCE [LARGE SCALE GENOMIC DNA]</scope>
    <source>
        <strain evidence="3">SB210</strain>
    </source>
</reference>